<dbReference type="InterPro" id="IPR000719">
    <property type="entry name" value="Prot_kinase_dom"/>
</dbReference>
<keyword evidence="6" id="KW-0067">ATP-binding</keyword>
<dbReference type="GO" id="GO:0004674">
    <property type="term" value="F:protein serine/threonine kinase activity"/>
    <property type="evidence" value="ECO:0007669"/>
    <property type="project" value="UniProtKB-KW"/>
</dbReference>
<dbReference type="SUPFAM" id="SSF56112">
    <property type="entry name" value="Protein kinase-like (PK-like)"/>
    <property type="match status" value="1"/>
</dbReference>
<keyword evidence="5" id="KW-0418">Kinase</keyword>
<reference evidence="10 11" key="1">
    <citation type="journal article" date="2018" name="Sci. Rep.">
        <title>Comparative genomics provides insights into the lifestyle and reveals functional heterogeneity of dark septate endophytic fungi.</title>
        <authorList>
            <person name="Knapp D.G."/>
            <person name="Nemeth J.B."/>
            <person name="Barry K."/>
            <person name="Hainaut M."/>
            <person name="Henrissat B."/>
            <person name="Johnson J."/>
            <person name="Kuo A."/>
            <person name="Lim J.H.P."/>
            <person name="Lipzen A."/>
            <person name="Nolan M."/>
            <person name="Ohm R.A."/>
            <person name="Tamas L."/>
            <person name="Grigoriev I.V."/>
            <person name="Spatafora J.W."/>
            <person name="Nagy L.G."/>
            <person name="Kovacs G.M."/>
        </authorList>
    </citation>
    <scope>NUCLEOTIDE SEQUENCE [LARGE SCALE GENOMIC DNA]</scope>
    <source>
        <strain evidence="10 11">DSE2036</strain>
    </source>
</reference>
<organism evidence="10 11">
    <name type="scientific">Periconia macrospinosa</name>
    <dbReference type="NCBI Taxonomy" id="97972"/>
    <lineage>
        <taxon>Eukaryota</taxon>
        <taxon>Fungi</taxon>
        <taxon>Dikarya</taxon>
        <taxon>Ascomycota</taxon>
        <taxon>Pezizomycotina</taxon>
        <taxon>Dothideomycetes</taxon>
        <taxon>Pleosporomycetidae</taxon>
        <taxon>Pleosporales</taxon>
        <taxon>Massarineae</taxon>
        <taxon>Periconiaceae</taxon>
        <taxon>Periconia</taxon>
    </lineage>
</organism>
<evidence type="ECO:0000256" key="4">
    <source>
        <dbReference type="ARBA" id="ARBA00022741"/>
    </source>
</evidence>
<evidence type="ECO:0000259" key="9">
    <source>
        <dbReference type="PROSITE" id="PS50011"/>
    </source>
</evidence>
<evidence type="ECO:0000256" key="3">
    <source>
        <dbReference type="ARBA" id="ARBA00022679"/>
    </source>
</evidence>
<dbReference type="InterPro" id="IPR050660">
    <property type="entry name" value="NEK_Ser/Thr_kinase"/>
</dbReference>
<dbReference type="EMBL" id="KZ805413">
    <property type="protein sequence ID" value="PVH98446.1"/>
    <property type="molecule type" value="Genomic_DNA"/>
</dbReference>
<comment type="catalytic activity">
    <reaction evidence="7">
        <text>L-threonyl-[protein] + ATP = O-phospho-L-threonyl-[protein] + ADP + H(+)</text>
        <dbReference type="Rhea" id="RHEA:46608"/>
        <dbReference type="Rhea" id="RHEA-COMP:11060"/>
        <dbReference type="Rhea" id="RHEA-COMP:11605"/>
        <dbReference type="ChEBI" id="CHEBI:15378"/>
        <dbReference type="ChEBI" id="CHEBI:30013"/>
        <dbReference type="ChEBI" id="CHEBI:30616"/>
        <dbReference type="ChEBI" id="CHEBI:61977"/>
        <dbReference type="ChEBI" id="CHEBI:456216"/>
        <dbReference type="EC" id="2.7.11.1"/>
    </reaction>
</comment>
<accession>A0A2V1DJS1</accession>
<feature type="domain" description="Protein kinase" evidence="9">
    <location>
        <begin position="1"/>
        <end position="319"/>
    </location>
</feature>
<dbReference type="GO" id="GO:0005524">
    <property type="term" value="F:ATP binding"/>
    <property type="evidence" value="ECO:0007669"/>
    <property type="project" value="UniProtKB-KW"/>
</dbReference>
<keyword evidence="4" id="KW-0547">Nucleotide-binding</keyword>
<evidence type="ECO:0000256" key="8">
    <source>
        <dbReference type="ARBA" id="ARBA00048679"/>
    </source>
</evidence>
<evidence type="ECO:0000256" key="2">
    <source>
        <dbReference type="ARBA" id="ARBA00022527"/>
    </source>
</evidence>
<dbReference type="GO" id="GO:0005634">
    <property type="term" value="C:nucleus"/>
    <property type="evidence" value="ECO:0007669"/>
    <property type="project" value="TreeGrafter"/>
</dbReference>
<sequence>MDGITILPGGYKVIKNLGTQGGSFNQGMYLVQHPTTQQLLVCKSLLTETTSRHEAPALHLLRGLPGIITMVDFVPSRTSTHDFTTLDSTKPISQEAPHKLGAELVDSEEMRLLEGTPQEFRETRMDYIYLEFCDLGSLRDVRTRYLEKGERVPEALIWHVFLSMAKALEVCHVGMGQEGWKPICHSDVSSGNILLISPPEGGGEKENETTSLPKVVLADFGCAFHPNSSSSGSSVKERALEDVRGLAWSIDEFARSIGPCSELMKQNPEFRMMSPKMRCQFYKRMVTDDMSVYSNELLDLIHLCDSIDAVKRPTPTQLA</sequence>
<keyword evidence="11" id="KW-1185">Reference proteome</keyword>
<proteinExistence type="predicted"/>
<dbReference type="PROSITE" id="PS50011">
    <property type="entry name" value="PROTEIN_KINASE_DOM"/>
    <property type="match status" value="1"/>
</dbReference>
<dbReference type="OrthoDB" id="310217at2759"/>
<dbReference type="InterPro" id="IPR011009">
    <property type="entry name" value="Kinase-like_dom_sf"/>
</dbReference>
<evidence type="ECO:0000313" key="10">
    <source>
        <dbReference type="EMBL" id="PVH98446.1"/>
    </source>
</evidence>
<dbReference type="STRING" id="97972.A0A2V1DJS1"/>
<evidence type="ECO:0000256" key="6">
    <source>
        <dbReference type="ARBA" id="ARBA00022840"/>
    </source>
</evidence>
<dbReference type="PANTHER" id="PTHR43671">
    <property type="entry name" value="SERINE/THREONINE-PROTEIN KINASE NEK"/>
    <property type="match status" value="1"/>
</dbReference>
<evidence type="ECO:0000256" key="1">
    <source>
        <dbReference type="ARBA" id="ARBA00012513"/>
    </source>
</evidence>
<evidence type="ECO:0000256" key="5">
    <source>
        <dbReference type="ARBA" id="ARBA00022777"/>
    </source>
</evidence>
<dbReference type="Gene3D" id="1.10.510.10">
    <property type="entry name" value="Transferase(Phosphotransferase) domain 1"/>
    <property type="match status" value="1"/>
</dbReference>
<dbReference type="Proteomes" id="UP000244855">
    <property type="component" value="Unassembled WGS sequence"/>
</dbReference>
<protein>
    <recommendedName>
        <fullName evidence="1">non-specific serine/threonine protein kinase</fullName>
        <ecNumber evidence="1">2.7.11.1</ecNumber>
    </recommendedName>
</protein>
<gene>
    <name evidence="10" type="ORF">DM02DRAFT_630245</name>
</gene>
<dbReference type="AlphaFoldDB" id="A0A2V1DJS1"/>
<comment type="catalytic activity">
    <reaction evidence="8">
        <text>L-seryl-[protein] + ATP = O-phospho-L-seryl-[protein] + ADP + H(+)</text>
        <dbReference type="Rhea" id="RHEA:17989"/>
        <dbReference type="Rhea" id="RHEA-COMP:9863"/>
        <dbReference type="Rhea" id="RHEA-COMP:11604"/>
        <dbReference type="ChEBI" id="CHEBI:15378"/>
        <dbReference type="ChEBI" id="CHEBI:29999"/>
        <dbReference type="ChEBI" id="CHEBI:30616"/>
        <dbReference type="ChEBI" id="CHEBI:83421"/>
        <dbReference type="ChEBI" id="CHEBI:456216"/>
        <dbReference type="EC" id="2.7.11.1"/>
    </reaction>
</comment>
<keyword evidence="3" id="KW-0808">Transferase</keyword>
<dbReference type="PANTHER" id="PTHR43671:SF98">
    <property type="entry name" value="SERINE_THREONINE-PROTEIN KINASE NEK11"/>
    <property type="match status" value="1"/>
</dbReference>
<dbReference type="EC" id="2.7.11.1" evidence="1"/>
<evidence type="ECO:0000313" key="11">
    <source>
        <dbReference type="Proteomes" id="UP000244855"/>
    </source>
</evidence>
<keyword evidence="2" id="KW-0723">Serine/threonine-protein kinase</keyword>
<evidence type="ECO:0000256" key="7">
    <source>
        <dbReference type="ARBA" id="ARBA00047899"/>
    </source>
</evidence>
<name>A0A2V1DJS1_9PLEO</name>
<dbReference type="SMART" id="SM00220">
    <property type="entry name" value="S_TKc"/>
    <property type="match status" value="1"/>
</dbReference>